<comment type="similarity">
    <text evidence="2">Belongs to the TonB family.</text>
</comment>
<dbReference type="GO" id="GO:0098797">
    <property type="term" value="C:plasma membrane protein complex"/>
    <property type="evidence" value="ECO:0007669"/>
    <property type="project" value="TreeGrafter"/>
</dbReference>
<dbReference type="GO" id="GO:0016872">
    <property type="term" value="F:intramolecular lyase activity"/>
    <property type="evidence" value="ECO:0007669"/>
    <property type="project" value="InterPro"/>
</dbReference>
<keyword evidence="14" id="KW-1185">Reference proteome</keyword>
<dbReference type="GO" id="GO:0015031">
    <property type="term" value="P:protein transport"/>
    <property type="evidence" value="ECO:0007669"/>
    <property type="project" value="UniProtKB-KW"/>
</dbReference>
<feature type="region of interest" description="Disordered" evidence="10">
    <location>
        <begin position="232"/>
        <end position="287"/>
    </location>
</feature>
<evidence type="ECO:0000313" key="13">
    <source>
        <dbReference type="EMBL" id="MBB3062322.1"/>
    </source>
</evidence>
<evidence type="ECO:0000313" key="14">
    <source>
        <dbReference type="Proteomes" id="UP000535937"/>
    </source>
</evidence>
<gene>
    <name evidence="13" type="ORF">FHS09_003167</name>
</gene>
<proteinExistence type="inferred from homology"/>
<evidence type="ECO:0000259" key="12">
    <source>
        <dbReference type="PROSITE" id="PS52015"/>
    </source>
</evidence>
<dbReference type="InterPro" id="IPR051045">
    <property type="entry name" value="TonB-dependent_transducer"/>
</dbReference>
<dbReference type="GO" id="GO:0055085">
    <property type="term" value="P:transmembrane transport"/>
    <property type="evidence" value="ECO:0007669"/>
    <property type="project" value="InterPro"/>
</dbReference>
<dbReference type="AlphaFoldDB" id="A0A7W4ZA33"/>
<keyword evidence="5" id="KW-0997">Cell inner membrane</keyword>
<evidence type="ECO:0000256" key="5">
    <source>
        <dbReference type="ARBA" id="ARBA00022519"/>
    </source>
</evidence>
<name>A0A7W4ZA33_9GAMM</name>
<keyword evidence="3" id="KW-0813">Transport</keyword>
<dbReference type="PANTHER" id="PTHR33446">
    <property type="entry name" value="PROTEIN TONB-RELATED"/>
    <property type="match status" value="1"/>
</dbReference>
<evidence type="ECO:0000256" key="11">
    <source>
        <dbReference type="SAM" id="SignalP"/>
    </source>
</evidence>
<comment type="subcellular location">
    <subcellularLocation>
        <location evidence="1">Cell inner membrane</location>
        <topology evidence="1">Single-pass membrane protein</topology>
        <orientation evidence="1">Periplasmic side</orientation>
    </subcellularLocation>
</comment>
<dbReference type="InterPro" id="IPR037682">
    <property type="entry name" value="TonB_C"/>
</dbReference>
<keyword evidence="9" id="KW-0472">Membrane</keyword>
<dbReference type="EMBL" id="JACHWZ010000015">
    <property type="protein sequence ID" value="MBB3062322.1"/>
    <property type="molecule type" value="Genomic_DNA"/>
</dbReference>
<dbReference type="Pfam" id="PF03544">
    <property type="entry name" value="TonB_C"/>
    <property type="match status" value="1"/>
</dbReference>
<dbReference type="NCBIfam" id="TIGR01352">
    <property type="entry name" value="tonB_Cterm"/>
    <property type="match status" value="1"/>
</dbReference>
<keyword evidence="8" id="KW-1133">Transmembrane helix</keyword>
<evidence type="ECO:0000256" key="6">
    <source>
        <dbReference type="ARBA" id="ARBA00022692"/>
    </source>
</evidence>
<keyword evidence="7" id="KW-0653">Protein transport</keyword>
<dbReference type="RefSeq" id="WP_183461532.1">
    <property type="nucleotide sequence ID" value="NZ_JACHWZ010000015.1"/>
</dbReference>
<keyword evidence="6" id="KW-0812">Transmembrane</keyword>
<dbReference type="InterPro" id="IPR036298">
    <property type="entry name" value="Chalcone_isomerase_sf"/>
</dbReference>
<evidence type="ECO:0000256" key="1">
    <source>
        <dbReference type="ARBA" id="ARBA00004383"/>
    </source>
</evidence>
<evidence type="ECO:0000256" key="2">
    <source>
        <dbReference type="ARBA" id="ARBA00006555"/>
    </source>
</evidence>
<feature type="chain" id="PRO_5030707963" evidence="11">
    <location>
        <begin position="22"/>
        <end position="390"/>
    </location>
</feature>
<dbReference type="PANTHER" id="PTHR33446:SF2">
    <property type="entry name" value="PROTEIN TONB"/>
    <property type="match status" value="1"/>
</dbReference>
<dbReference type="GO" id="GO:0031992">
    <property type="term" value="F:energy transducer activity"/>
    <property type="evidence" value="ECO:0007669"/>
    <property type="project" value="TreeGrafter"/>
</dbReference>
<comment type="caution">
    <text evidence="13">The sequence shown here is derived from an EMBL/GenBank/DDBJ whole genome shotgun (WGS) entry which is preliminary data.</text>
</comment>
<dbReference type="InterPro" id="IPR006260">
    <property type="entry name" value="TonB/TolA_C"/>
</dbReference>
<evidence type="ECO:0000256" key="4">
    <source>
        <dbReference type="ARBA" id="ARBA00022475"/>
    </source>
</evidence>
<accession>A0A7W4ZA33</accession>
<reference evidence="13 14" key="1">
    <citation type="submission" date="2020-08" db="EMBL/GenBank/DDBJ databases">
        <title>Genomic Encyclopedia of Type Strains, Phase III (KMG-III): the genomes of soil and plant-associated and newly described type strains.</title>
        <authorList>
            <person name="Whitman W."/>
        </authorList>
    </citation>
    <scope>NUCLEOTIDE SEQUENCE [LARGE SCALE GENOMIC DNA]</scope>
    <source>
        <strain evidence="13 14">CECT 8799</strain>
    </source>
</reference>
<sequence length="390" mass="42239">MKPTTLFTALLVFAAALSAKAAPLLNGLALEQQFNKDRYIAAVYSETLATSAGTLLDNNTPRRLEVRILADSLSARSFRNQWMEGIAINNQGNILSGQAENMVTFANLFSGRLKKGDRLSVAFAADSGTTSVALNGLPLGKVEDRAFFNTLLRAWIGPVPPSSDFREGLLAEGQVSSSLLGRYELLEPSAERIAQLTEQLGAREAEATEAAAEGQQVAAAKTAAAVPAAKKPALAPDIPPPTLASVGGKPQAVAKAASQLPKPQAAAKRRPPAPEEEELEEEEEEAPLTADIILARQLYHSMLLRHTFKNTRYPQRAQQRGQEGSVRLNVVIDAQGQVKDIQTVQESRYSSLNREAREAIERSSPYPKAPAQLTQSEYRFTVPITFRLPD</sequence>
<dbReference type="InterPro" id="IPR016087">
    <property type="entry name" value="Chalcone_isomerase"/>
</dbReference>
<dbReference type="PROSITE" id="PS52015">
    <property type="entry name" value="TONB_CTD"/>
    <property type="match status" value="1"/>
</dbReference>
<organism evidence="13 14">
    <name type="scientific">Microbulbifer rhizosphaerae</name>
    <dbReference type="NCBI Taxonomy" id="1562603"/>
    <lineage>
        <taxon>Bacteria</taxon>
        <taxon>Pseudomonadati</taxon>
        <taxon>Pseudomonadota</taxon>
        <taxon>Gammaproteobacteria</taxon>
        <taxon>Cellvibrionales</taxon>
        <taxon>Microbulbiferaceae</taxon>
        <taxon>Microbulbifer</taxon>
    </lineage>
</organism>
<evidence type="ECO:0000256" key="10">
    <source>
        <dbReference type="SAM" id="MobiDB-lite"/>
    </source>
</evidence>
<dbReference type="SUPFAM" id="SSF54626">
    <property type="entry name" value="Chalcone isomerase"/>
    <property type="match status" value="1"/>
</dbReference>
<protein>
    <submittedName>
        <fullName evidence="13">TonB family protein</fullName>
    </submittedName>
</protein>
<keyword evidence="11" id="KW-0732">Signal</keyword>
<feature type="compositionally biased region" description="Acidic residues" evidence="10">
    <location>
        <begin position="274"/>
        <end position="286"/>
    </location>
</feature>
<evidence type="ECO:0000256" key="9">
    <source>
        <dbReference type="ARBA" id="ARBA00023136"/>
    </source>
</evidence>
<evidence type="ECO:0000256" key="7">
    <source>
        <dbReference type="ARBA" id="ARBA00022927"/>
    </source>
</evidence>
<dbReference type="Pfam" id="PF16036">
    <property type="entry name" value="Chalcone_3"/>
    <property type="match status" value="1"/>
</dbReference>
<dbReference type="Proteomes" id="UP000535937">
    <property type="component" value="Unassembled WGS sequence"/>
</dbReference>
<keyword evidence="4" id="KW-1003">Cell membrane</keyword>
<dbReference type="SUPFAM" id="SSF74653">
    <property type="entry name" value="TolA/TonB C-terminal domain"/>
    <property type="match status" value="1"/>
</dbReference>
<feature type="domain" description="TonB C-terminal" evidence="12">
    <location>
        <begin position="298"/>
        <end position="390"/>
    </location>
</feature>
<evidence type="ECO:0000256" key="3">
    <source>
        <dbReference type="ARBA" id="ARBA00022448"/>
    </source>
</evidence>
<feature type="signal peptide" evidence="11">
    <location>
        <begin position="1"/>
        <end position="21"/>
    </location>
</feature>
<dbReference type="Gene3D" id="3.30.1150.10">
    <property type="match status" value="1"/>
</dbReference>
<evidence type="ECO:0000256" key="8">
    <source>
        <dbReference type="ARBA" id="ARBA00022989"/>
    </source>
</evidence>